<organism evidence="7 8">
    <name type="scientific">Pseudodonghicola flavimaris</name>
    <dbReference type="NCBI Taxonomy" id="3050036"/>
    <lineage>
        <taxon>Bacteria</taxon>
        <taxon>Pseudomonadati</taxon>
        <taxon>Pseudomonadota</taxon>
        <taxon>Alphaproteobacteria</taxon>
        <taxon>Rhodobacterales</taxon>
        <taxon>Paracoccaceae</taxon>
        <taxon>Pseudodonghicola</taxon>
    </lineage>
</organism>
<feature type="transmembrane region" description="Helical" evidence="5">
    <location>
        <begin position="88"/>
        <end position="111"/>
    </location>
</feature>
<protein>
    <submittedName>
        <fullName evidence="7">MFS transporter</fullName>
    </submittedName>
</protein>
<feature type="transmembrane region" description="Helical" evidence="5">
    <location>
        <begin position="415"/>
        <end position="434"/>
    </location>
</feature>
<evidence type="ECO:0000256" key="3">
    <source>
        <dbReference type="ARBA" id="ARBA00022989"/>
    </source>
</evidence>
<dbReference type="Pfam" id="PF07690">
    <property type="entry name" value="MFS_1"/>
    <property type="match status" value="1"/>
</dbReference>
<evidence type="ECO:0000256" key="4">
    <source>
        <dbReference type="ARBA" id="ARBA00023136"/>
    </source>
</evidence>
<feature type="transmembrane region" description="Helical" evidence="5">
    <location>
        <begin position="117"/>
        <end position="137"/>
    </location>
</feature>
<feature type="domain" description="Major facilitator superfamily (MFS) profile" evidence="6">
    <location>
        <begin position="20"/>
        <end position="464"/>
    </location>
</feature>
<feature type="transmembrane region" description="Helical" evidence="5">
    <location>
        <begin position="176"/>
        <end position="195"/>
    </location>
</feature>
<evidence type="ECO:0000256" key="5">
    <source>
        <dbReference type="SAM" id="Phobius"/>
    </source>
</evidence>
<dbReference type="EMBL" id="JASNJD010000007">
    <property type="protein sequence ID" value="MDK3018426.1"/>
    <property type="molecule type" value="Genomic_DNA"/>
</dbReference>
<feature type="transmembrane region" description="Helical" evidence="5">
    <location>
        <begin position="57"/>
        <end position="76"/>
    </location>
</feature>
<dbReference type="PANTHER" id="PTHR42718:SF48">
    <property type="entry name" value="CONSERVED TWO-DOMAIN MEMBRANE PROTEIN-RELATED"/>
    <property type="match status" value="1"/>
</dbReference>
<keyword evidence="4 5" id="KW-0472">Membrane</keyword>
<dbReference type="CDD" id="cd17321">
    <property type="entry name" value="MFS_MMR_MDR_like"/>
    <property type="match status" value="1"/>
</dbReference>
<evidence type="ECO:0000313" key="7">
    <source>
        <dbReference type="EMBL" id="MDK3018426.1"/>
    </source>
</evidence>
<evidence type="ECO:0000259" key="6">
    <source>
        <dbReference type="PROSITE" id="PS50850"/>
    </source>
</evidence>
<dbReference type="Proteomes" id="UP001243757">
    <property type="component" value="Unassembled WGS sequence"/>
</dbReference>
<accession>A0ABT7F1E6</accession>
<comment type="caution">
    <text evidence="7">The sequence shown here is derived from an EMBL/GenBank/DDBJ whole genome shotgun (WGS) entry which is preliminary data.</text>
</comment>
<comment type="subcellular location">
    <subcellularLocation>
        <location evidence="1">Membrane</location>
        <topology evidence="1">Multi-pass membrane protein</topology>
    </subcellularLocation>
</comment>
<evidence type="ECO:0000256" key="2">
    <source>
        <dbReference type="ARBA" id="ARBA00022692"/>
    </source>
</evidence>
<dbReference type="PROSITE" id="PS50850">
    <property type="entry name" value="MFS"/>
    <property type="match status" value="1"/>
</dbReference>
<evidence type="ECO:0000313" key="8">
    <source>
        <dbReference type="Proteomes" id="UP001243757"/>
    </source>
</evidence>
<dbReference type="Gene3D" id="1.20.1250.20">
    <property type="entry name" value="MFS general substrate transporter like domains"/>
    <property type="match status" value="1"/>
</dbReference>
<feature type="transmembrane region" description="Helical" evidence="5">
    <location>
        <begin position="309"/>
        <end position="328"/>
    </location>
</feature>
<sequence>MTTLDPLAPPAAGTARPALVLALASVGAILATLDLFVVSVALPSIGRDFPDASLSDLSWILNSYAIVYAALLVFMGRLAERFRRNRSYLAGVALFTLGSAGCALSGTLQVILCFRVIEAIGAALMTPTSLGLVLAAFAPEKRSAAARLWAAIGGFAGALGPVIGGFLLIFGWQWVFLVNVPIGLAAILIGLRILPDIPGQKVPWPDLTGTLLATAGVALWIYGLITAGGQSWSAPGAWIGQIAGLALLAIFALHCLRARRPLIEPALFRNRIFTSATLALAPFMIAFGAFLLARVTWEQAAWGWSPFRTGLILAPGPFLVPLTSMLVANRLIARIGAPAVIVMGLVAFAASQMLTALGYGLTPSVPLSLSAAVLSGIGVGLALPTLMGTGAGALPASYFSTGSAVLNMIRQTGMAMGIALVVAVAGQAAATAPALAAFRLAWWVTAGCALVAIVPTLMIRPPAPDPGSRG</sequence>
<feature type="transmembrane region" description="Helical" evidence="5">
    <location>
        <begin position="340"/>
        <end position="361"/>
    </location>
</feature>
<dbReference type="SUPFAM" id="SSF103473">
    <property type="entry name" value="MFS general substrate transporter"/>
    <property type="match status" value="1"/>
</dbReference>
<keyword evidence="3 5" id="KW-1133">Transmembrane helix</keyword>
<gene>
    <name evidence="7" type="ORF">QO033_12125</name>
</gene>
<proteinExistence type="predicted"/>
<reference evidence="7 8" key="1">
    <citation type="submission" date="2023-05" db="EMBL/GenBank/DDBJ databases">
        <title>Pseudodonghicola sp. nov.</title>
        <authorList>
            <person name="Huang J."/>
        </authorList>
    </citation>
    <scope>NUCLEOTIDE SEQUENCE [LARGE SCALE GENOMIC DNA]</scope>
    <source>
        <strain evidence="7 8">IC7</strain>
    </source>
</reference>
<feature type="transmembrane region" description="Helical" evidence="5">
    <location>
        <begin position="149"/>
        <end position="170"/>
    </location>
</feature>
<dbReference type="InterPro" id="IPR020846">
    <property type="entry name" value="MFS_dom"/>
</dbReference>
<dbReference type="PANTHER" id="PTHR42718">
    <property type="entry name" value="MAJOR FACILITATOR SUPERFAMILY MULTIDRUG TRANSPORTER MFSC"/>
    <property type="match status" value="1"/>
</dbReference>
<feature type="transmembrane region" description="Helical" evidence="5">
    <location>
        <begin position="440"/>
        <end position="459"/>
    </location>
</feature>
<keyword evidence="8" id="KW-1185">Reference proteome</keyword>
<evidence type="ECO:0000256" key="1">
    <source>
        <dbReference type="ARBA" id="ARBA00004141"/>
    </source>
</evidence>
<dbReference type="RefSeq" id="WP_284481238.1">
    <property type="nucleotide sequence ID" value="NZ_JASNJD010000007.1"/>
</dbReference>
<name>A0ABT7F1E6_9RHOB</name>
<dbReference type="Gene3D" id="1.20.1720.10">
    <property type="entry name" value="Multidrug resistance protein D"/>
    <property type="match status" value="1"/>
</dbReference>
<dbReference type="InterPro" id="IPR011701">
    <property type="entry name" value="MFS"/>
</dbReference>
<keyword evidence="2 5" id="KW-0812">Transmembrane</keyword>
<feature type="transmembrane region" description="Helical" evidence="5">
    <location>
        <begin position="237"/>
        <end position="256"/>
    </location>
</feature>
<feature type="transmembrane region" description="Helical" evidence="5">
    <location>
        <begin position="277"/>
        <end position="297"/>
    </location>
</feature>
<feature type="transmembrane region" description="Helical" evidence="5">
    <location>
        <begin position="20"/>
        <end position="45"/>
    </location>
</feature>
<feature type="transmembrane region" description="Helical" evidence="5">
    <location>
        <begin position="367"/>
        <end position="394"/>
    </location>
</feature>
<dbReference type="InterPro" id="IPR036259">
    <property type="entry name" value="MFS_trans_sf"/>
</dbReference>
<feature type="transmembrane region" description="Helical" evidence="5">
    <location>
        <begin position="207"/>
        <end position="225"/>
    </location>
</feature>